<evidence type="ECO:0000313" key="4">
    <source>
        <dbReference type="Proteomes" id="UP000886748"/>
    </source>
</evidence>
<dbReference type="AlphaFoldDB" id="A0A9D1N1E1"/>
<reference evidence="3" key="1">
    <citation type="submission" date="2020-10" db="EMBL/GenBank/DDBJ databases">
        <authorList>
            <person name="Gilroy R."/>
        </authorList>
    </citation>
    <scope>NUCLEOTIDE SEQUENCE</scope>
    <source>
        <strain evidence="3">CHK154-7741</strain>
    </source>
</reference>
<dbReference type="InterPro" id="IPR036866">
    <property type="entry name" value="RibonucZ/Hydroxyglut_hydro"/>
</dbReference>
<dbReference type="EMBL" id="DVOD01000068">
    <property type="protein sequence ID" value="HIU93329.1"/>
    <property type="molecule type" value="Genomic_DNA"/>
</dbReference>
<evidence type="ECO:0000259" key="2">
    <source>
        <dbReference type="Pfam" id="PF12706"/>
    </source>
</evidence>
<keyword evidence="1" id="KW-0378">Hydrolase</keyword>
<dbReference type="PANTHER" id="PTHR46018">
    <property type="entry name" value="ZINC PHOSPHODIESTERASE ELAC PROTEIN 1"/>
    <property type="match status" value="1"/>
</dbReference>
<comment type="caution">
    <text evidence="3">The sequence shown here is derived from an EMBL/GenBank/DDBJ whole genome shotgun (WGS) entry which is preliminary data.</text>
</comment>
<sequence length="311" mass="35379">MRDTKGKFIVKFRGVRGSHPTPDFNFLEYGGNTACIEVNVNGHLIILDAGTGIIKCGNELLKEYVAQFHKEPVNATILLSHVHNDHIQGLPFFKLLHMNDSKINIVGFSEYEEGLDSVISDLVFDKSFPLGLNDLNSKISFYDINDNYALIFNEDDDTPDMVKIENDEDYIPEGEEVVISCLKSNSHPKQGVMIYKIAYKDKSLVYATDTEGYVGANKKLVLFARDTDLLIHDAQYTSEEYLNAYFSKQGYGHSTFDMALETFSQAKAKSLAFFHFDPNYNDEFLLEIENHYTENCKNCFIPKEGQEIVLR</sequence>
<dbReference type="Gene3D" id="3.60.15.10">
    <property type="entry name" value="Ribonuclease Z/Hydroxyacylglutathione hydrolase-like"/>
    <property type="match status" value="1"/>
</dbReference>
<dbReference type="SUPFAM" id="SSF56281">
    <property type="entry name" value="Metallo-hydrolase/oxidoreductase"/>
    <property type="match status" value="1"/>
</dbReference>
<gene>
    <name evidence="3" type="ORF">IAD26_09395</name>
</gene>
<evidence type="ECO:0000256" key="1">
    <source>
        <dbReference type="ARBA" id="ARBA00022759"/>
    </source>
</evidence>
<dbReference type="CDD" id="cd07715">
    <property type="entry name" value="TaR3-like_MBL-fold"/>
    <property type="match status" value="1"/>
</dbReference>
<reference evidence="3" key="2">
    <citation type="journal article" date="2021" name="PeerJ">
        <title>Extensive microbial diversity within the chicken gut microbiome revealed by metagenomics and culture.</title>
        <authorList>
            <person name="Gilroy R."/>
            <person name="Ravi A."/>
            <person name="Getino M."/>
            <person name="Pursley I."/>
            <person name="Horton D.L."/>
            <person name="Alikhan N.F."/>
            <person name="Baker D."/>
            <person name="Gharbi K."/>
            <person name="Hall N."/>
            <person name="Watson M."/>
            <person name="Adriaenssens E.M."/>
            <person name="Foster-Nyarko E."/>
            <person name="Jarju S."/>
            <person name="Secka A."/>
            <person name="Antonio M."/>
            <person name="Oren A."/>
            <person name="Chaudhuri R.R."/>
            <person name="La Ragione R."/>
            <person name="Hildebrand F."/>
            <person name="Pallen M.J."/>
        </authorList>
    </citation>
    <scope>NUCLEOTIDE SEQUENCE</scope>
    <source>
        <strain evidence="3">CHK154-7741</strain>
    </source>
</reference>
<dbReference type="InterPro" id="IPR001279">
    <property type="entry name" value="Metallo-B-lactamas"/>
</dbReference>
<dbReference type="PANTHER" id="PTHR46018:SF2">
    <property type="entry name" value="ZINC PHOSPHODIESTERASE ELAC PROTEIN 1"/>
    <property type="match status" value="1"/>
</dbReference>
<dbReference type="GO" id="GO:0042781">
    <property type="term" value="F:3'-tRNA processing endoribonuclease activity"/>
    <property type="evidence" value="ECO:0007669"/>
    <property type="project" value="TreeGrafter"/>
</dbReference>
<proteinExistence type="predicted"/>
<protein>
    <submittedName>
        <fullName evidence="3">MBL fold metallo-hydrolase</fullName>
    </submittedName>
</protein>
<keyword evidence="1" id="KW-0540">Nuclease</keyword>
<keyword evidence="1" id="KW-0255">Endonuclease</keyword>
<organism evidence="3 4">
    <name type="scientific">Candidatus Limenecus avicola</name>
    <dbReference type="NCBI Taxonomy" id="2840847"/>
    <lineage>
        <taxon>Bacteria</taxon>
        <taxon>Bacillati</taxon>
        <taxon>Bacillota</taxon>
        <taxon>Clostridia</taxon>
        <taxon>Eubacteriales</taxon>
        <taxon>Clostridiaceae</taxon>
        <taxon>Clostridiaceae incertae sedis</taxon>
        <taxon>Candidatus Limenecus</taxon>
    </lineage>
</organism>
<dbReference type="Pfam" id="PF12706">
    <property type="entry name" value="Lactamase_B_2"/>
    <property type="match status" value="1"/>
</dbReference>
<evidence type="ECO:0000313" key="3">
    <source>
        <dbReference type="EMBL" id="HIU93329.1"/>
    </source>
</evidence>
<accession>A0A9D1N1E1</accession>
<feature type="domain" description="Metallo-beta-lactamase" evidence="2">
    <location>
        <begin position="45"/>
        <end position="276"/>
    </location>
</feature>
<name>A0A9D1N1E1_9CLOT</name>
<dbReference type="Proteomes" id="UP000886748">
    <property type="component" value="Unassembled WGS sequence"/>
</dbReference>